<gene>
    <name evidence="1" type="ordered locus">Amico_1045</name>
</gene>
<accession>D5EF37</accession>
<dbReference type="InterPro" id="IPR003724">
    <property type="entry name" value="CblAdoTrfase_CobA"/>
</dbReference>
<dbReference type="AlphaFoldDB" id="D5EF37"/>
<dbReference type="PANTHER" id="PTHR46638:SF1">
    <property type="entry name" value="CORRINOID ADENOSYLTRANSFERASE"/>
    <property type="match status" value="1"/>
</dbReference>
<organism evidence="1 2">
    <name type="scientific">Aminobacterium colombiense (strain DSM 12261 / ALA-1)</name>
    <dbReference type="NCBI Taxonomy" id="572547"/>
    <lineage>
        <taxon>Bacteria</taxon>
        <taxon>Thermotogati</taxon>
        <taxon>Synergistota</taxon>
        <taxon>Synergistia</taxon>
        <taxon>Synergistales</taxon>
        <taxon>Aminobacteriaceae</taxon>
        <taxon>Aminobacterium</taxon>
    </lineage>
</organism>
<evidence type="ECO:0000313" key="2">
    <source>
        <dbReference type="Proteomes" id="UP000002366"/>
    </source>
</evidence>
<dbReference type="STRING" id="572547.Amico_1045"/>
<dbReference type="Gene3D" id="3.40.50.300">
    <property type="entry name" value="P-loop containing nucleotide triphosphate hydrolases"/>
    <property type="match status" value="1"/>
</dbReference>
<dbReference type="InterPro" id="IPR027417">
    <property type="entry name" value="P-loop_NTPase"/>
</dbReference>
<dbReference type="GO" id="GO:0005524">
    <property type="term" value="F:ATP binding"/>
    <property type="evidence" value="ECO:0007669"/>
    <property type="project" value="InterPro"/>
</dbReference>
<dbReference type="KEGG" id="aco:Amico_1045"/>
<dbReference type="SUPFAM" id="SSF52540">
    <property type="entry name" value="P-loop containing nucleoside triphosphate hydrolases"/>
    <property type="match status" value="1"/>
</dbReference>
<keyword evidence="1" id="KW-0808">Transferase</keyword>
<dbReference type="Pfam" id="PF02572">
    <property type="entry name" value="CobA_CobO_BtuR"/>
    <property type="match status" value="1"/>
</dbReference>
<sequence length="178" mass="20129">MGKNTVVRRFVQVYMGDGKGKTTAALGLAIRAAGWNMKVGIIQFMKGWPQYGELASLARFPEIQLVQTGRPDFVKKGSPLQFDIEEAQRGLELAKKWIEKGLFDIVILDEINVALDYELVELDQVIDILKKRPPFVEVVLTGRNPPVALLEYADLITEMKEIRHPFQKGITGRRGIEY</sequence>
<dbReference type="GO" id="GO:0008817">
    <property type="term" value="F:corrinoid adenosyltransferase activity"/>
    <property type="evidence" value="ECO:0007669"/>
    <property type="project" value="InterPro"/>
</dbReference>
<dbReference type="GO" id="GO:0009236">
    <property type="term" value="P:cobalamin biosynthetic process"/>
    <property type="evidence" value="ECO:0007669"/>
    <property type="project" value="InterPro"/>
</dbReference>
<dbReference type="HOGENOM" id="CLU_088595_2_0_0"/>
<keyword evidence="2" id="KW-1185">Reference proteome</keyword>
<reference evidence="1 2" key="1">
    <citation type="journal article" date="2010" name="Stand. Genomic Sci.">
        <title>Complete genome sequence of Aminobacterium colombiense type strain (ALA-1).</title>
        <authorList>
            <person name="Chertkov O."/>
            <person name="Sikorski J."/>
            <person name="Brambilla E."/>
            <person name="Lapidus A."/>
            <person name="Copeland A."/>
            <person name="Glavina Del Rio T."/>
            <person name="Nolan M."/>
            <person name="Lucas S."/>
            <person name="Tice H."/>
            <person name="Cheng J.F."/>
            <person name="Han C."/>
            <person name="Detter J.C."/>
            <person name="Bruce D."/>
            <person name="Tapia R."/>
            <person name="Goodwin L."/>
            <person name="Pitluck S."/>
            <person name="Liolios K."/>
            <person name="Ivanova N."/>
            <person name="Mavromatis K."/>
            <person name="Ovchinnikova G."/>
            <person name="Pati A."/>
            <person name="Chen A."/>
            <person name="Palaniappan K."/>
            <person name="Land M."/>
            <person name="Hauser L."/>
            <person name="Chang Y.J."/>
            <person name="Jeffries C.D."/>
            <person name="Spring S."/>
            <person name="Rohde M."/>
            <person name="Goker M."/>
            <person name="Bristow J."/>
            <person name="Eisen J.A."/>
            <person name="Markowitz V."/>
            <person name="Hugenholtz P."/>
            <person name="Kyrpides N.C."/>
            <person name="Klenk H.P."/>
        </authorList>
    </citation>
    <scope>NUCLEOTIDE SEQUENCE [LARGE SCALE GENOMIC DNA]</scope>
    <source>
        <strain evidence="2">DSM 12261 / ALA-1</strain>
    </source>
</reference>
<dbReference type="CDD" id="cd00561">
    <property type="entry name" value="CobA_ACA"/>
    <property type="match status" value="1"/>
</dbReference>
<name>D5EF37_AMICL</name>
<dbReference type="PIRSF" id="PIRSF015617">
    <property type="entry name" value="Adensltrnsf_CobA"/>
    <property type="match status" value="1"/>
</dbReference>
<dbReference type="EMBL" id="CP001997">
    <property type="protein sequence ID" value="ADE57169.1"/>
    <property type="molecule type" value="Genomic_DNA"/>
</dbReference>
<proteinExistence type="predicted"/>
<dbReference type="eggNOG" id="COG2109">
    <property type="taxonomic scope" value="Bacteria"/>
</dbReference>
<dbReference type="Proteomes" id="UP000002366">
    <property type="component" value="Chromosome"/>
</dbReference>
<dbReference type="RefSeq" id="WP_013048432.1">
    <property type="nucleotide sequence ID" value="NC_014011.1"/>
</dbReference>
<evidence type="ECO:0000313" key="1">
    <source>
        <dbReference type="EMBL" id="ADE57169.1"/>
    </source>
</evidence>
<dbReference type="PANTHER" id="PTHR46638">
    <property type="entry name" value="CORRINOID ADENOSYLTRANSFERASE"/>
    <property type="match status" value="1"/>
</dbReference>
<protein>
    <submittedName>
        <fullName evidence="1">ATP:corrinoid adenosyltransferase BtuR/CobO/CobP</fullName>
    </submittedName>
</protein>
<dbReference type="OrthoDB" id="9810309at2"/>